<dbReference type="Gene3D" id="3.10.350.10">
    <property type="entry name" value="LysM domain"/>
    <property type="match status" value="1"/>
</dbReference>
<keyword evidence="1" id="KW-0929">Antimicrobial</keyword>
<dbReference type="OrthoDB" id="977752at2"/>
<name>H8KX72_SOLCM</name>
<keyword evidence="2" id="KW-0081">Bacteriolytic enzyme</keyword>
<dbReference type="RefSeq" id="WP_014681624.1">
    <property type="nucleotide sequence ID" value="NC_017770.1"/>
</dbReference>
<dbReference type="STRING" id="929556.Solca_3394"/>
<dbReference type="GO" id="GO:0042742">
    <property type="term" value="P:defense response to bacterium"/>
    <property type="evidence" value="ECO:0007669"/>
    <property type="project" value="UniProtKB-KW"/>
</dbReference>
<dbReference type="PROSITE" id="PS51782">
    <property type="entry name" value="LYSM"/>
    <property type="match status" value="1"/>
</dbReference>
<evidence type="ECO:0000313" key="6">
    <source>
        <dbReference type="EMBL" id="AFD08401.1"/>
    </source>
</evidence>
<dbReference type="SMART" id="SM00257">
    <property type="entry name" value="LysM"/>
    <property type="match status" value="1"/>
</dbReference>
<dbReference type="SUPFAM" id="SSF54106">
    <property type="entry name" value="LysM domain"/>
    <property type="match status" value="1"/>
</dbReference>
<keyword evidence="7" id="KW-1185">Reference proteome</keyword>
<dbReference type="CDD" id="cd00118">
    <property type="entry name" value="LysM"/>
    <property type="match status" value="1"/>
</dbReference>
<feature type="domain" description="LysM" evidence="5">
    <location>
        <begin position="200"/>
        <end position="243"/>
    </location>
</feature>
<dbReference type="PANTHER" id="PTHR33308">
    <property type="entry name" value="PEPTIDOGLYCAN HYDROLASE FLGJ"/>
    <property type="match status" value="1"/>
</dbReference>
<evidence type="ECO:0000256" key="2">
    <source>
        <dbReference type="ARBA" id="ARBA00022638"/>
    </source>
</evidence>
<gene>
    <name evidence="6" type="ordered locus">Solca_3394</name>
</gene>
<accession>H8KX72</accession>
<evidence type="ECO:0000313" key="7">
    <source>
        <dbReference type="Proteomes" id="UP000007590"/>
    </source>
</evidence>
<dbReference type="InterPro" id="IPR018392">
    <property type="entry name" value="LysM"/>
</dbReference>
<dbReference type="KEGG" id="scn:Solca_3394"/>
<dbReference type="GO" id="GO:0004040">
    <property type="term" value="F:amidase activity"/>
    <property type="evidence" value="ECO:0007669"/>
    <property type="project" value="InterPro"/>
</dbReference>
<proteinExistence type="predicted"/>
<dbReference type="PANTHER" id="PTHR33308:SF9">
    <property type="entry name" value="PEPTIDOGLYCAN HYDROLASE FLGJ"/>
    <property type="match status" value="1"/>
</dbReference>
<dbReference type="AlphaFoldDB" id="H8KX72"/>
<sequence length="244" mass="27320">MKKLKLFLLLSIINIYAYGQNRLATTYAKKYGELAVSEMKRTGIPASITLAQGIIESGGGTTSLARKANNHFGVKAGRSWKGKRHGNFRKYETAEEAFDDRSDFLSQKKTYASLFKLDLCDYKGWARGLQKAGYATSKRYATDLIRCIEQNNLHEWDKLVCTDKEDNNELVVPTELIASVDSVAVTTASKPTVRAKSAHTYHKIKSGESLYTIAKKYKTTVNKLKSLNSLQSAKIKPGQRIRIN</sequence>
<dbReference type="eggNOG" id="COG1388">
    <property type="taxonomic scope" value="Bacteria"/>
</dbReference>
<dbReference type="HOGENOM" id="CLU_013771_1_2_10"/>
<dbReference type="Pfam" id="PF01476">
    <property type="entry name" value="LysM"/>
    <property type="match status" value="1"/>
</dbReference>
<dbReference type="SMART" id="SM00047">
    <property type="entry name" value="LYZ2"/>
    <property type="match status" value="1"/>
</dbReference>
<dbReference type="InterPro" id="IPR002901">
    <property type="entry name" value="MGlyc_endo_b_GlcNAc-like_dom"/>
</dbReference>
<evidence type="ECO:0000259" key="5">
    <source>
        <dbReference type="PROSITE" id="PS51782"/>
    </source>
</evidence>
<dbReference type="Pfam" id="PF01832">
    <property type="entry name" value="Glucosaminidase"/>
    <property type="match status" value="1"/>
</dbReference>
<evidence type="ECO:0000256" key="1">
    <source>
        <dbReference type="ARBA" id="ARBA00022529"/>
    </source>
</evidence>
<evidence type="ECO:0000256" key="3">
    <source>
        <dbReference type="ARBA" id="ARBA00022801"/>
    </source>
</evidence>
<keyword evidence="3" id="KW-0378">Hydrolase</keyword>
<dbReference type="Proteomes" id="UP000007590">
    <property type="component" value="Chromosome"/>
</dbReference>
<dbReference type="EMBL" id="CP003349">
    <property type="protein sequence ID" value="AFD08401.1"/>
    <property type="molecule type" value="Genomic_DNA"/>
</dbReference>
<organism evidence="6 7">
    <name type="scientific">Solitalea canadensis (strain ATCC 29591 / DSM 3403 / JCM 21819 / LMG 8368 / NBRC 15130 / NCIMB 12057 / USAM 9D)</name>
    <name type="common">Flexibacter canadensis</name>
    <dbReference type="NCBI Taxonomy" id="929556"/>
    <lineage>
        <taxon>Bacteria</taxon>
        <taxon>Pseudomonadati</taxon>
        <taxon>Bacteroidota</taxon>
        <taxon>Sphingobacteriia</taxon>
        <taxon>Sphingobacteriales</taxon>
        <taxon>Sphingobacteriaceae</taxon>
        <taxon>Solitalea</taxon>
    </lineage>
</organism>
<reference evidence="6" key="1">
    <citation type="submission" date="2012-02" db="EMBL/GenBank/DDBJ databases">
        <title>The complete genome of Solitalea canadensis DSM 3403.</title>
        <authorList>
            <consortium name="US DOE Joint Genome Institute (JGI-PGF)"/>
            <person name="Lucas S."/>
            <person name="Copeland A."/>
            <person name="Lapidus A."/>
            <person name="Glavina del Rio T."/>
            <person name="Dalin E."/>
            <person name="Tice H."/>
            <person name="Bruce D."/>
            <person name="Goodwin L."/>
            <person name="Pitluck S."/>
            <person name="Peters L."/>
            <person name="Ovchinnikova G."/>
            <person name="Lu M."/>
            <person name="Kyrpides N."/>
            <person name="Mavromatis K."/>
            <person name="Ivanova N."/>
            <person name="Brettin T."/>
            <person name="Detter J.C."/>
            <person name="Han C."/>
            <person name="Larimer F."/>
            <person name="Land M."/>
            <person name="Hauser L."/>
            <person name="Markowitz V."/>
            <person name="Cheng J.-F."/>
            <person name="Hugenholtz P."/>
            <person name="Woyke T."/>
            <person name="Wu D."/>
            <person name="Spring S."/>
            <person name="Schroeder M."/>
            <person name="Kopitz M."/>
            <person name="Brambilla E."/>
            <person name="Klenk H.-P."/>
            <person name="Eisen J.A."/>
        </authorList>
    </citation>
    <scope>NUCLEOTIDE SEQUENCE</scope>
    <source>
        <strain evidence="6">DSM 3403</strain>
    </source>
</reference>
<evidence type="ECO:0000256" key="4">
    <source>
        <dbReference type="ARBA" id="ARBA00032108"/>
    </source>
</evidence>
<dbReference type="Gene3D" id="1.10.530.10">
    <property type="match status" value="1"/>
</dbReference>
<dbReference type="InterPro" id="IPR051056">
    <property type="entry name" value="Glycosyl_Hydrolase_73"/>
</dbReference>
<dbReference type="InterPro" id="IPR036779">
    <property type="entry name" value="LysM_dom_sf"/>
</dbReference>
<dbReference type="eggNOG" id="COG1705">
    <property type="taxonomic scope" value="Bacteria"/>
</dbReference>
<protein>
    <recommendedName>
        <fullName evidence="4">Peptidoglycan hydrolase</fullName>
    </recommendedName>
</protein>
<dbReference type="GO" id="GO:0031640">
    <property type="term" value="P:killing of cells of another organism"/>
    <property type="evidence" value="ECO:0007669"/>
    <property type="project" value="UniProtKB-KW"/>
</dbReference>